<dbReference type="PRINTS" id="PR00045">
    <property type="entry name" value="SIGMA54FCT"/>
</dbReference>
<dbReference type="Gene3D" id="1.10.10.1330">
    <property type="entry name" value="RNA polymerase sigma-54 factor, core-binding domain"/>
    <property type="match status" value="1"/>
</dbReference>
<evidence type="ECO:0000256" key="4">
    <source>
        <dbReference type="ARBA" id="ARBA00022695"/>
    </source>
</evidence>
<dbReference type="GO" id="GO:0016987">
    <property type="term" value="F:sigma factor activity"/>
    <property type="evidence" value="ECO:0007669"/>
    <property type="project" value="UniProtKB-KW"/>
</dbReference>
<dbReference type="Pfam" id="PF04963">
    <property type="entry name" value="Sigma54_CBD"/>
    <property type="match status" value="1"/>
</dbReference>
<dbReference type="GO" id="GO:0006352">
    <property type="term" value="P:DNA-templated transcription initiation"/>
    <property type="evidence" value="ECO:0007669"/>
    <property type="project" value="InterPro"/>
</dbReference>
<proteinExistence type="inferred from homology"/>
<dbReference type="PANTHER" id="PTHR32248">
    <property type="entry name" value="RNA POLYMERASE SIGMA-54 FACTOR"/>
    <property type="match status" value="1"/>
</dbReference>
<dbReference type="InterPro" id="IPR007046">
    <property type="entry name" value="RNA_pol_sigma_54_core-bd"/>
</dbReference>
<dbReference type="GO" id="GO:0003677">
    <property type="term" value="F:DNA binding"/>
    <property type="evidence" value="ECO:0007669"/>
    <property type="project" value="UniProtKB-KW"/>
</dbReference>
<protein>
    <recommendedName>
        <fullName evidence="13">RNA polymerase sigma-54 factor</fullName>
    </recommendedName>
</protein>
<keyword evidence="7" id="KW-0238">DNA-binding</keyword>
<evidence type="ECO:0008006" key="13">
    <source>
        <dbReference type="Google" id="ProtNLM"/>
    </source>
</evidence>
<keyword evidence="5" id="KW-0805">Transcription regulation</keyword>
<keyword evidence="2" id="KW-0240">DNA-directed RNA polymerase</keyword>
<evidence type="ECO:0000256" key="2">
    <source>
        <dbReference type="ARBA" id="ARBA00022478"/>
    </source>
</evidence>
<evidence type="ECO:0000313" key="12">
    <source>
        <dbReference type="Proteomes" id="UP000050544"/>
    </source>
</evidence>
<name>A0A0N8GQA4_9CHLR</name>
<feature type="domain" description="RNA polymerase sigma factor 54 core-binding" evidence="10">
    <location>
        <begin position="114"/>
        <end position="260"/>
    </location>
</feature>
<evidence type="ECO:0000256" key="1">
    <source>
        <dbReference type="ARBA" id="ARBA00008798"/>
    </source>
</evidence>
<evidence type="ECO:0000256" key="5">
    <source>
        <dbReference type="ARBA" id="ARBA00023015"/>
    </source>
</evidence>
<organism evidence="11 12">
    <name type="scientific">Thermanaerothrix daxensis</name>
    <dbReference type="NCBI Taxonomy" id="869279"/>
    <lineage>
        <taxon>Bacteria</taxon>
        <taxon>Bacillati</taxon>
        <taxon>Chloroflexota</taxon>
        <taxon>Anaerolineae</taxon>
        <taxon>Anaerolineales</taxon>
        <taxon>Anaerolineaceae</taxon>
        <taxon>Thermanaerothrix</taxon>
    </lineage>
</organism>
<sequence>MLQVQQTSTRTVITAHLTQTMSLLHQSVTELWQQIQAELANPALELVEERRCPMCQRLLRAGESVCPVCSKPRSDAQDEVVVFISPREDFFPTSSGESGEETEEGLPEERLFSDPLDLPTYVLRQVAFELGHDDQLIAAHLVMHLDEDGLLRVDVAEVADYFHIPASRVERIRRAIQHAEPLGVGSCTPQEAMLVQLEVLKETQEVPAVVDLLIREGLDDLGKRHYADLARRLGIPLRAVKEAAQFISDNLNPFPARGHWGDVRSPAAVAQRTLTYPDIIISHLNDDPNGPLVVEIILPLRGVLRINPAFRQGLQLAEGEAREELRSDLDRAALFIKCLQQRNHTLLRLMRRVVELQRDYILKGERYLRPITRHQIARELDLHESTISRAVAQKNVQLPNKRIVPLASFFDRHGNVRSALREIIASESHPLSDAEIAEHLRQQGFKVARRTVAKYRTIEGILPAHLRHSPSHSTSTL</sequence>
<feature type="domain" description="RNA polymerase sigma factor 54 DNA-binding" evidence="9">
    <location>
        <begin position="324"/>
        <end position="467"/>
    </location>
</feature>
<dbReference type="PIRSF" id="PIRSF000774">
    <property type="entry name" value="RpoN"/>
    <property type="match status" value="1"/>
</dbReference>
<dbReference type="EMBL" id="LGKO01000004">
    <property type="protein sequence ID" value="KPL83146.1"/>
    <property type="molecule type" value="Genomic_DNA"/>
</dbReference>
<dbReference type="STRING" id="869279.SE15_07735"/>
<comment type="similarity">
    <text evidence="1">Belongs to the sigma-54 factor family.</text>
</comment>
<dbReference type="RefSeq" id="WP_054521541.1">
    <property type="nucleotide sequence ID" value="NZ_LGKO01000004.1"/>
</dbReference>
<dbReference type="PROSITE" id="PS50044">
    <property type="entry name" value="SIGMA54_3"/>
    <property type="match status" value="1"/>
</dbReference>
<keyword evidence="3" id="KW-0808">Transferase</keyword>
<comment type="caution">
    <text evidence="11">The sequence shown here is derived from an EMBL/GenBank/DDBJ whole genome shotgun (WGS) entry which is preliminary data.</text>
</comment>
<keyword evidence="8" id="KW-0804">Transcription</keyword>
<keyword evidence="6" id="KW-0731">Sigma factor</keyword>
<dbReference type="GO" id="GO:0001216">
    <property type="term" value="F:DNA-binding transcription activator activity"/>
    <property type="evidence" value="ECO:0007669"/>
    <property type="project" value="InterPro"/>
</dbReference>
<dbReference type="Pfam" id="PF04552">
    <property type="entry name" value="Sigma54_DBD"/>
    <property type="match status" value="1"/>
</dbReference>
<evidence type="ECO:0000256" key="3">
    <source>
        <dbReference type="ARBA" id="ARBA00022679"/>
    </source>
</evidence>
<dbReference type="GO" id="GO:0000428">
    <property type="term" value="C:DNA-directed RNA polymerase complex"/>
    <property type="evidence" value="ECO:0007669"/>
    <property type="project" value="UniProtKB-KW"/>
</dbReference>
<dbReference type="PATRIC" id="fig|869279.4.peg.2277"/>
<gene>
    <name evidence="11" type="ORF">SE15_07735</name>
</gene>
<evidence type="ECO:0000256" key="6">
    <source>
        <dbReference type="ARBA" id="ARBA00023082"/>
    </source>
</evidence>
<keyword evidence="12" id="KW-1185">Reference proteome</keyword>
<dbReference type="Proteomes" id="UP000050544">
    <property type="component" value="Unassembled WGS sequence"/>
</dbReference>
<dbReference type="InterPro" id="IPR000394">
    <property type="entry name" value="RNA_pol_sigma_54"/>
</dbReference>
<dbReference type="InterPro" id="IPR007634">
    <property type="entry name" value="RNA_pol_sigma_54_DNA-bd"/>
</dbReference>
<dbReference type="InterPro" id="IPR038709">
    <property type="entry name" value="RpoN_core-bd_sf"/>
</dbReference>
<dbReference type="GO" id="GO:0016779">
    <property type="term" value="F:nucleotidyltransferase activity"/>
    <property type="evidence" value="ECO:0007669"/>
    <property type="project" value="UniProtKB-KW"/>
</dbReference>
<dbReference type="Gene3D" id="1.10.10.60">
    <property type="entry name" value="Homeodomain-like"/>
    <property type="match status" value="1"/>
</dbReference>
<dbReference type="PANTHER" id="PTHR32248:SF4">
    <property type="entry name" value="RNA POLYMERASE SIGMA-54 FACTOR"/>
    <property type="match status" value="1"/>
</dbReference>
<keyword evidence="4" id="KW-0548">Nucleotidyltransferase</keyword>
<reference evidence="11 12" key="1">
    <citation type="submission" date="2015-07" db="EMBL/GenBank/DDBJ databases">
        <title>Whole genome sequence of Thermanaerothrix daxensis DSM 23592.</title>
        <authorList>
            <person name="Hemp J."/>
            <person name="Ward L.M."/>
            <person name="Pace L.A."/>
            <person name="Fischer W.W."/>
        </authorList>
    </citation>
    <scope>NUCLEOTIDE SEQUENCE [LARGE SCALE GENOMIC DNA]</scope>
    <source>
        <strain evidence="11 12">GNS-1</strain>
    </source>
</reference>
<evidence type="ECO:0000313" key="11">
    <source>
        <dbReference type="EMBL" id="KPL83146.1"/>
    </source>
</evidence>
<dbReference type="AlphaFoldDB" id="A0A0N8GQA4"/>
<accession>A0A0N8GQA4</accession>
<evidence type="ECO:0000256" key="7">
    <source>
        <dbReference type="ARBA" id="ARBA00023125"/>
    </source>
</evidence>
<evidence type="ECO:0000259" key="10">
    <source>
        <dbReference type="Pfam" id="PF04963"/>
    </source>
</evidence>
<evidence type="ECO:0000256" key="8">
    <source>
        <dbReference type="ARBA" id="ARBA00023163"/>
    </source>
</evidence>
<dbReference type="OrthoDB" id="9814402at2"/>
<dbReference type="PROSITE" id="PS00718">
    <property type="entry name" value="SIGMA54_2"/>
    <property type="match status" value="1"/>
</dbReference>
<evidence type="ECO:0000259" key="9">
    <source>
        <dbReference type="Pfam" id="PF04552"/>
    </source>
</evidence>